<dbReference type="Pfam" id="PF19300">
    <property type="entry name" value="BPD_transp_1_N"/>
    <property type="match status" value="1"/>
</dbReference>
<dbReference type="GO" id="GO:0005886">
    <property type="term" value="C:plasma membrane"/>
    <property type="evidence" value="ECO:0007669"/>
    <property type="project" value="UniProtKB-SubCell"/>
</dbReference>
<name>X1RME1_9ZZZZ</name>
<gene>
    <name evidence="6" type="ORF">S12H4_12149</name>
</gene>
<evidence type="ECO:0000256" key="1">
    <source>
        <dbReference type="ARBA" id="ARBA00004651"/>
    </source>
</evidence>
<keyword evidence="4" id="KW-0812">Transmembrane</keyword>
<feature type="transmembrane region" description="Helical" evidence="4">
    <location>
        <begin position="12"/>
        <end position="34"/>
    </location>
</feature>
<keyword evidence="4" id="KW-1133">Transmembrane helix</keyword>
<dbReference type="GO" id="GO:0071916">
    <property type="term" value="F:dipeptide transmembrane transporter activity"/>
    <property type="evidence" value="ECO:0007669"/>
    <property type="project" value="TreeGrafter"/>
</dbReference>
<comment type="subcellular location">
    <subcellularLocation>
        <location evidence="1">Cell membrane</location>
        <topology evidence="1">Multi-pass membrane protein</topology>
    </subcellularLocation>
</comment>
<protein>
    <recommendedName>
        <fullName evidence="5">ABC transporter type 1 GsiC-like N-terminal domain-containing protein</fullName>
    </recommendedName>
</protein>
<dbReference type="AlphaFoldDB" id="X1RME1"/>
<dbReference type="PANTHER" id="PTHR43163">
    <property type="entry name" value="DIPEPTIDE TRANSPORT SYSTEM PERMEASE PROTEIN DPPB-RELATED"/>
    <property type="match status" value="1"/>
</dbReference>
<feature type="transmembrane region" description="Helical" evidence="4">
    <location>
        <begin position="107"/>
        <end position="128"/>
    </location>
</feature>
<evidence type="ECO:0000256" key="2">
    <source>
        <dbReference type="ARBA" id="ARBA00022448"/>
    </source>
</evidence>
<feature type="transmembrane region" description="Helical" evidence="4">
    <location>
        <begin position="149"/>
        <end position="173"/>
    </location>
</feature>
<organism evidence="6">
    <name type="scientific">marine sediment metagenome</name>
    <dbReference type="NCBI Taxonomy" id="412755"/>
    <lineage>
        <taxon>unclassified sequences</taxon>
        <taxon>metagenomes</taxon>
        <taxon>ecological metagenomes</taxon>
    </lineage>
</organism>
<accession>X1RME1</accession>
<evidence type="ECO:0000256" key="3">
    <source>
        <dbReference type="ARBA" id="ARBA00022475"/>
    </source>
</evidence>
<keyword evidence="3" id="KW-1003">Cell membrane</keyword>
<evidence type="ECO:0000256" key="4">
    <source>
        <dbReference type="SAM" id="Phobius"/>
    </source>
</evidence>
<dbReference type="InterPro" id="IPR045621">
    <property type="entry name" value="BPD_transp_1_N"/>
</dbReference>
<feature type="non-terminal residue" evidence="6">
    <location>
        <position position="1"/>
    </location>
</feature>
<dbReference type="EMBL" id="BARW01005664">
    <property type="protein sequence ID" value="GAI81917.1"/>
    <property type="molecule type" value="Genomic_DNA"/>
</dbReference>
<reference evidence="6" key="1">
    <citation type="journal article" date="2014" name="Front. Microbiol.">
        <title>High frequency of phylogenetically diverse reductive dehalogenase-homologous genes in deep subseafloor sedimentary metagenomes.</title>
        <authorList>
            <person name="Kawai M."/>
            <person name="Futagami T."/>
            <person name="Toyoda A."/>
            <person name="Takaki Y."/>
            <person name="Nishi S."/>
            <person name="Hori S."/>
            <person name="Arai W."/>
            <person name="Tsubouchi T."/>
            <person name="Morono Y."/>
            <person name="Uchiyama I."/>
            <person name="Ito T."/>
            <person name="Fujiyama A."/>
            <person name="Inagaki F."/>
            <person name="Takami H."/>
        </authorList>
    </citation>
    <scope>NUCLEOTIDE SEQUENCE</scope>
    <source>
        <strain evidence="6">Expedition CK06-06</strain>
    </source>
</reference>
<evidence type="ECO:0000259" key="5">
    <source>
        <dbReference type="Pfam" id="PF19300"/>
    </source>
</evidence>
<sequence>EKSSMRAYIVRRLLLIIPTLLGVSLVIFFVVQLVPGDIIDAMQQVPDIELDRAVLERQLGLDASLPVQYGRWMGFIPERDGNFSGVFQGNLGESFLQKMSVVELVAIAWPVTFQLGLMAIVVAQLIALPIGTYSALRQDTWGDYIGRSFAILAIAVPGFWLGTLIMVFPAIWWDYMPPMMLIHFTEDPIGNLQMFIVPVIILG</sequence>
<proteinExistence type="predicted"/>
<keyword evidence="2" id="KW-0813">Transport</keyword>
<evidence type="ECO:0000313" key="6">
    <source>
        <dbReference type="EMBL" id="GAI81917.1"/>
    </source>
</evidence>
<feature type="domain" description="ABC transporter type 1 GsiC-like N-terminal" evidence="5">
    <location>
        <begin position="5"/>
        <end position="115"/>
    </location>
</feature>
<feature type="non-terminal residue" evidence="6">
    <location>
        <position position="203"/>
    </location>
</feature>
<keyword evidence="4" id="KW-0472">Membrane</keyword>
<dbReference type="PANTHER" id="PTHR43163:SF6">
    <property type="entry name" value="DIPEPTIDE TRANSPORT SYSTEM PERMEASE PROTEIN DPPB-RELATED"/>
    <property type="match status" value="1"/>
</dbReference>
<comment type="caution">
    <text evidence="6">The sequence shown here is derived from an EMBL/GenBank/DDBJ whole genome shotgun (WGS) entry which is preliminary data.</text>
</comment>